<comment type="caution">
    <text evidence="1">The sequence shown here is derived from an EMBL/GenBank/DDBJ whole genome shotgun (WGS) entry which is preliminary data.</text>
</comment>
<dbReference type="Pfam" id="PF19777">
    <property type="entry name" value="DUF6263"/>
    <property type="match status" value="1"/>
</dbReference>
<dbReference type="STRING" id="1817895.AUJ95_01915"/>
<dbReference type="AlphaFoldDB" id="A0A1J5E1I1"/>
<dbReference type="Proteomes" id="UP000183085">
    <property type="component" value="Unassembled WGS sequence"/>
</dbReference>
<organism evidence="1 2">
    <name type="scientific">Candidatus Desantisbacteria bacterium CG2_30_40_21</name>
    <dbReference type="NCBI Taxonomy" id="1817895"/>
    <lineage>
        <taxon>Bacteria</taxon>
        <taxon>Candidatus Desantisiibacteriota</taxon>
    </lineage>
</organism>
<gene>
    <name evidence="1" type="ORF">AUJ95_01915</name>
</gene>
<proteinExistence type="predicted"/>
<sequence length="354" mass="38798">MKKVIIGLLFLTICTAGCLSKNTVKLEYKCKQGEVLKHRIVLSNTFVLDVNLPDILVGVPTPPPIETGTASPSMGSTISQPVSRLRHEISTRLELLCIKSVQSITPDGIITIEERFEPLSEEILINKESTLLEGCSISDVLRDKVITLKITGDGSILSTEGADELLKDIHNRTSSLSMDATFRLRIGDALRYEIEQLIQQSITMFPEEKLTKGDAWKRPIIVALPIIGIKSTVTHTNSFEGFSTANGYDCAKLTGSITATISDEKPKLSNLIGEMFAEKIAQQGFSTELHVGGAKTGNILTYFAHKEGKIIKEQITEEGFINITAPVMFGSSTMGEIKIKMTSNTKYIAGKYKE</sequence>
<dbReference type="InterPro" id="IPR046230">
    <property type="entry name" value="DUF6263"/>
</dbReference>
<evidence type="ECO:0000313" key="1">
    <source>
        <dbReference type="EMBL" id="OIP42268.1"/>
    </source>
</evidence>
<name>A0A1J5E1I1_9BACT</name>
<protein>
    <submittedName>
        <fullName evidence="1">Uncharacterized protein</fullName>
    </submittedName>
</protein>
<evidence type="ECO:0000313" key="2">
    <source>
        <dbReference type="Proteomes" id="UP000183085"/>
    </source>
</evidence>
<reference evidence="1 2" key="1">
    <citation type="journal article" date="2016" name="Environ. Microbiol.">
        <title>Genomic resolution of a cold subsurface aquifer community provides metabolic insights for novel microbes adapted to high CO concentrations.</title>
        <authorList>
            <person name="Probst A.J."/>
            <person name="Castelle C.J."/>
            <person name="Singh A."/>
            <person name="Brown C.T."/>
            <person name="Anantharaman K."/>
            <person name="Sharon I."/>
            <person name="Hug L.A."/>
            <person name="Burstein D."/>
            <person name="Emerson J.B."/>
            <person name="Thomas B.C."/>
            <person name="Banfield J.F."/>
        </authorList>
    </citation>
    <scope>NUCLEOTIDE SEQUENCE [LARGE SCALE GENOMIC DNA]</scope>
    <source>
        <strain evidence="1">CG2_30_40_21</strain>
    </source>
</reference>
<accession>A0A1J5E1I1</accession>
<dbReference type="EMBL" id="MNYI01000054">
    <property type="protein sequence ID" value="OIP42268.1"/>
    <property type="molecule type" value="Genomic_DNA"/>
</dbReference>